<sequence>MSFWSSYKSLSPKTRALFGVGAMTWAAIGLWATPQVEGAMGLTPTPEEQQELDRKLAVRVTRVERDGN</sequence>
<gene>
    <name evidence="1" type="ORF">BP01DRAFT_380811</name>
</gene>
<dbReference type="RefSeq" id="XP_025433587.1">
    <property type="nucleotide sequence ID" value="XM_025577248.1"/>
</dbReference>
<dbReference type="OrthoDB" id="2555959at2759"/>
<name>A0A318ZLI3_9EURO</name>
<evidence type="ECO:0000313" key="2">
    <source>
        <dbReference type="Proteomes" id="UP000248349"/>
    </source>
</evidence>
<accession>A0A318ZLI3</accession>
<keyword evidence="2" id="KW-1185">Reference proteome</keyword>
<evidence type="ECO:0000313" key="1">
    <source>
        <dbReference type="EMBL" id="PYH47605.1"/>
    </source>
</evidence>
<protein>
    <submittedName>
        <fullName evidence="1">Uncharacterized protein</fullName>
    </submittedName>
</protein>
<dbReference type="Proteomes" id="UP000248349">
    <property type="component" value="Unassembled WGS sequence"/>
</dbReference>
<reference evidence="1 2" key="1">
    <citation type="submission" date="2016-12" db="EMBL/GenBank/DDBJ databases">
        <title>The genomes of Aspergillus section Nigri reveals drivers in fungal speciation.</title>
        <authorList>
            <consortium name="DOE Joint Genome Institute"/>
            <person name="Vesth T.C."/>
            <person name="Nybo J."/>
            <person name="Theobald S."/>
            <person name="Brandl J."/>
            <person name="Frisvad J.C."/>
            <person name="Nielsen K.F."/>
            <person name="Lyhne E.K."/>
            <person name="Kogle M.E."/>
            <person name="Kuo A."/>
            <person name="Riley R."/>
            <person name="Clum A."/>
            <person name="Nolan M."/>
            <person name="Lipzen A."/>
            <person name="Salamov A."/>
            <person name="Henrissat B."/>
            <person name="Wiebenga A."/>
            <person name="De Vries R.P."/>
            <person name="Grigoriev I.V."/>
            <person name="Mortensen U.H."/>
            <person name="Andersen M.R."/>
            <person name="Baker S.E."/>
        </authorList>
    </citation>
    <scope>NUCLEOTIDE SEQUENCE [LARGE SCALE GENOMIC DNA]</scope>
    <source>
        <strain evidence="1 2">JOP 1030-1</strain>
    </source>
</reference>
<dbReference type="STRING" id="1450539.A0A318ZLI3"/>
<dbReference type="AlphaFoldDB" id="A0A318ZLI3"/>
<organism evidence="1 2">
    <name type="scientific">Aspergillus saccharolyticus JOP 1030-1</name>
    <dbReference type="NCBI Taxonomy" id="1450539"/>
    <lineage>
        <taxon>Eukaryota</taxon>
        <taxon>Fungi</taxon>
        <taxon>Dikarya</taxon>
        <taxon>Ascomycota</taxon>
        <taxon>Pezizomycotina</taxon>
        <taxon>Eurotiomycetes</taxon>
        <taxon>Eurotiomycetidae</taxon>
        <taxon>Eurotiales</taxon>
        <taxon>Aspergillaceae</taxon>
        <taxon>Aspergillus</taxon>
        <taxon>Aspergillus subgen. Circumdati</taxon>
    </lineage>
</organism>
<dbReference type="EMBL" id="KZ821224">
    <property type="protein sequence ID" value="PYH47605.1"/>
    <property type="molecule type" value="Genomic_DNA"/>
</dbReference>
<dbReference type="GeneID" id="37078477"/>
<proteinExistence type="predicted"/>